<gene>
    <name evidence="2" type="ORF">HMPREF1015_00267</name>
</gene>
<dbReference type="PATRIC" id="fig|665952.3.peg.3158"/>
<name>G9QPQ0_9BACI</name>
<proteinExistence type="predicted"/>
<dbReference type="EMBL" id="ACWF01000156">
    <property type="protein sequence ID" value="EHL73691.1"/>
    <property type="molecule type" value="Genomic_DNA"/>
</dbReference>
<dbReference type="RefSeq" id="WP_003355348.1">
    <property type="nucleotide sequence ID" value="NZ_JH414764.1"/>
</dbReference>
<keyword evidence="1" id="KW-1133">Transmembrane helix</keyword>
<evidence type="ECO:0000256" key="1">
    <source>
        <dbReference type="SAM" id="Phobius"/>
    </source>
</evidence>
<dbReference type="HOGENOM" id="CLU_996627_0_0_9"/>
<keyword evidence="1" id="KW-0812">Transmembrane</keyword>
<protein>
    <submittedName>
        <fullName evidence="2">Uncharacterized protein</fullName>
    </submittedName>
</protein>
<accession>G9QPQ0</accession>
<dbReference type="AlphaFoldDB" id="G9QPQ0"/>
<dbReference type="Proteomes" id="UP000011747">
    <property type="component" value="Unassembled WGS sequence"/>
</dbReference>
<keyword evidence="1" id="KW-0472">Membrane</keyword>
<evidence type="ECO:0000313" key="3">
    <source>
        <dbReference type="Proteomes" id="UP000011747"/>
    </source>
</evidence>
<sequence>MIKKRTYLGLAAILCSVIIFFIIRNMNQTEESIMYFPLHPTADFPSAYTKLQFKTGHANQAYKVSWEIQSFLSQKAYLRQDISLLFVNGRLRGTLNKWKEQTQKITVRDDYIGNGSAFLQAISFHYAELHQNQSEIKSAQEMSSDQLFVIDAAKTPLLSFRTPGNPIEIKWSKTLTEHTNKQLEKIASRAYQKYHLQPNAFIQIPLTDLAAYSHMKLPNLSLPQSKTIIGRLWEGLYKNYFLGIKKENGTIEDPIDSTIPLILLSKTGNVLYVVFETKDGEIVALKQIIP</sequence>
<keyword evidence="3" id="KW-1185">Reference proteome</keyword>
<reference evidence="2 3" key="1">
    <citation type="submission" date="2011-09" db="EMBL/GenBank/DDBJ databases">
        <title>The Genome Sequence of Bacillus smithii 7_3_47FAA.</title>
        <authorList>
            <consortium name="The Broad Institute Genome Sequencing Platform"/>
            <person name="Earl A."/>
            <person name="Ward D."/>
            <person name="Feldgarden M."/>
            <person name="Gevers D."/>
            <person name="Daigneault M."/>
            <person name="Strauss J."/>
            <person name="Allen-Vercoe E."/>
            <person name="Young S.K."/>
            <person name="Zeng Q."/>
            <person name="Gargeya S."/>
            <person name="Fitzgerald M."/>
            <person name="Haas B."/>
            <person name="Abouelleil A."/>
            <person name="Alvarado L."/>
            <person name="Arachchi H.M."/>
            <person name="Berlin A."/>
            <person name="Brown A."/>
            <person name="Chapman S.B."/>
            <person name="Chen Z."/>
            <person name="Dunbar C."/>
            <person name="Freedman E."/>
            <person name="Gearin G."/>
            <person name="Goldberg J."/>
            <person name="Griggs A."/>
            <person name="Gujja S."/>
            <person name="Heiman D."/>
            <person name="Howarth C."/>
            <person name="Larson L."/>
            <person name="Lui A."/>
            <person name="MacDonald P.J.P."/>
            <person name="Montmayeur A."/>
            <person name="Murphy C."/>
            <person name="Neiman D."/>
            <person name="Pearson M."/>
            <person name="Priest M."/>
            <person name="Roberts A."/>
            <person name="Saif S."/>
            <person name="Shea T."/>
            <person name="Shenoy N."/>
            <person name="Sisk P."/>
            <person name="Stolte C."/>
            <person name="Sykes S."/>
            <person name="Wortman J."/>
            <person name="Nusbaum C."/>
            <person name="Birren B."/>
        </authorList>
    </citation>
    <scope>NUCLEOTIDE SEQUENCE [LARGE SCALE GENOMIC DNA]</scope>
    <source>
        <strain evidence="2 3">7_3_47FAA</strain>
    </source>
</reference>
<evidence type="ECO:0000313" key="2">
    <source>
        <dbReference type="EMBL" id="EHL73691.1"/>
    </source>
</evidence>
<comment type="caution">
    <text evidence="2">The sequence shown here is derived from an EMBL/GenBank/DDBJ whole genome shotgun (WGS) entry which is preliminary data.</text>
</comment>
<feature type="transmembrane region" description="Helical" evidence="1">
    <location>
        <begin position="7"/>
        <end position="23"/>
    </location>
</feature>
<organism evidence="2 3">
    <name type="scientific">Bacillus smithii 7_3_47FAA</name>
    <dbReference type="NCBI Taxonomy" id="665952"/>
    <lineage>
        <taxon>Bacteria</taxon>
        <taxon>Bacillati</taxon>
        <taxon>Bacillota</taxon>
        <taxon>Bacilli</taxon>
        <taxon>Bacillales</taxon>
        <taxon>Bacillaceae</taxon>
        <taxon>Bacillus</taxon>
    </lineage>
</organism>